<gene>
    <name evidence="1" type="ORF">CC80DRAFT_366325</name>
</gene>
<accession>A0A6A5U6Y1</accession>
<keyword evidence="2" id="KW-1185">Reference proteome</keyword>
<dbReference type="AlphaFoldDB" id="A0A6A5U6Y1"/>
<evidence type="ECO:0000313" key="2">
    <source>
        <dbReference type="Proteomes" id="UP000800035"/>
    </source>
</evidence>
<dbReference type="EMBL" id="ML976990">
    <property type="protein sequence ID" value="KAF1956877.1"/>
    <property type="molecule type" value="Genomic_DNA"/>
</dbReference>
<reference evidence="1" key="1">
    <citation type="journal article" date="2020" name="Stud. Mycol.">
        <title>101 Dothideomycetes genomes: a test case for predicting lifestyles and emergence of pathogens.</title>
        <authorList>
            <person name="Haridas S."/>
            <person name="Albert R."/>
            <person name="Binder M."/>
            <person name="Bloem J."/>
            <person name="Labutti K."/>
            <person name="Salamov A."/>
            <person name="Andreopoulos B."/>
            <person name="Baker S."/>
            <person name="Barry K."/>
            <person name="Bills G."/>
            <person name="Bluhm B."/>
            <person name="Cannon C."/>
            <person name="Castanera R."/>
            <person name="Culley D."/>
            <person name="Daum C."/>
            <person name="Ezra D."/>
            <person name="Gonzalez J."/>
            <person name="Henrissat B."/>
            <person name="Kuo A."/>
            <person name="Liang C."/>
            <person name="Lipzen A."/>
            <person name="Lutzoni F."/>
            <person name="Magnuson J."/>
            <person name="Mondo S."/>
            <person name="Nolan M."/>
            <person name="Ohm R."/>
            <person name="Pangilinan J."/>
            <person name="Park H.-J."/>
            <person name="Ramirez L."/>
            <person name="Alfaro M."/>
            <person name="Sun H."/>
            <person name="Tritt A."/>
            <person name="Yoshinaga Y."/>
            <person name="Zwiers L.-H."/>
            <person name="Turgeon B."/>
            <person name="Goodwin S."/>
            <person name="Spatafora J."/>
            <person name="Crous P."/>
            <person name="Grigoriev I."/>
        </authorList>
    </citation>
    <scope>NUCLEOTIDE SEQUENCE</scope>
    <source>
        <strain evidence="1">CBS 675.92</strain>
    </source>
</reference>
<proteinExistence type="predicted"/>
<organism evidence="1 2">
    <name type="scientific">Byssothecium circinans</name>
    <dbReference type="NCBI Taxonomy" id="147558"/>
    <lineage>
        <taxon>Eukaryota</taxon>
        <taxon>Fungi</taxon>
        <taxon>Dikarya</taxon>
        <taxon>Ascomycota</taxon>
        <taxon>Pezizomycotina</taxon>
        <taxon>Dothideomycetes</taxon>
        <taxon>Pleosporomycetidae</taxon>
        <taxon>Pleosporales</taxon>
        <taxon>Massarineae</taxon>
        <taxon>Massarinaceae</taxon>
        <taxon>Byssothecium</taxon>
    </lineage>
</organism>
<dbReference type="OrthoDB" id="3830006at2759"/>
<sequence length="318" mass="37092">DLHNWKFGFCKYNQLVTNQVSKTESFQPKEFSDICKVLTKSQECGGRFVHGLPEAMFDLALLWCPTGKLMRNEHPSSEPSWSWRGWYGAGANFPFDPYSCPDIQSQQGTLFMSEVSNYQIGPKGTPWTINREKKQPLRIQYLPYYHVPNGAQWPQEEADTLRFTSTTISAKGFKAIQLINDKEEELPYSELIDDKDQHCGNIMDYREFVSDKDGKLHKLEFVLLSRNRRFPSNENTKRTAINTAHPPGTPIWDNGRFLWDESLEEFDSTKFKDHEWCTYNAMLIEHQEEGWAERVAIAQIHEDVWKARNPQKKDICLR</sequence>
<feature type="non-terminal residue" evidence="1">
    <location>
        <position position="318"/>
    </location>
</feature>
<feature type="non-terminal residue" evidence="1">
    <location>
        <position position="1"/>
    </location>
</feature>
<protein>
    <submittedName>
        <fullName evidence="1">Uncharacterized protein</fullName>
    </submittedName>
</protein>
<dbReference type="Proteomes" id="UP000800035">
    <property type="component" value="Unassembled WGS sequence"/>
</dbReference>
<evidence type="ECO:0000313" key="1">
    <source>
        <dbReference type="EMBL" id="KAF1956877.1"/>
    </source>
</evidence>
<name>A0A6A5U6Y1_9PLEO</name>